<evidence type="ECO:0000313" key="4">
    <source>
        <dbReference type="Proteomes" id="UP000800035"/>
    </source>
</evidence>
<keyword evidence="1" id="KW-0560">Oxidoreductase</keyword>
<organism evidence="3 4">
    <name type="scientific">Byssothecium circinans</name>
    <dbReference type="NCBI Taxonomy" id="147558"/>
    <lineage>
        <taxon>Eukaryota</taxon>
        <taxon>Fungi</taxon>
        <taxon>Dikarya</taxon>
        <taxon>Ascomycota</taxon>
        <taxon>Pezizomycotina</taxon>
        <taxon>Dothideomycetes</taxon>
        <taxon>Pleosporomycetidae</taxon>
        <taxon>Pleosporales</taxon>
        <taxon>Massarineae</taxon>
        <taxon>Massarinaceae</taxon>
        <taxon>Byssothecium</taxon>
    </lineage>
</organism>
<dbReference type="AlphaFoldDB" id="A0A6A5TQY0"/>
<dbReference type="Proteomes" id="UP000800035">
    <property type="component" value="Unassembled WGS sequence"/>
</dbReference>
<gene>
    <name evidence="3" type="ORF">CC80DRAFT_116765</name>
</gene>
<evidence type="ECO:0008006" key="5">
    <source>
        <dbReference type="Google" id="ProtNLM"/>
    </source>
</evidence>
<evidence type="ECO:0000313" key="3">
    <source>
        <dbReference type="EMBL" id="KAF1954828.1"/>
    </source>
</evidence>
<protein>
    <recommendedName>
        <fullName evidence="5">Methyltransferase</fullName>
    </recommendedName>
</protein>
<name>A0A6A5TQY0_9PLEO</name>
<dbReference type="PANTHER" id="PTHR34598:SF3">
    <property type="entry name" value="OXIDOREDUCTASE AN1597"/>
    <property type="match status" value="1"/>
</dbReference>
<dbReference type="GO" id="GO:0016491">
    <property type="term" value="F:oxidoreductase activity"/>
    <property type="evidence" value="ECO:0007669"/>
    <property type="project" value="UniProtKB-KW"/>
</dbReference>
<evidence type="ECO:0000256" key="2">
    <source>
        <dbReference type="ARBA" id="ARBA00023604"/>
    </source>
</evidence>
<proteinExistence type="inferred from homology"/>
<keyword evidence="4" id="KW-1185">Reference proteome</keyword>
<sequence length="299" mass="34063">MSVLSSSTSMRFVPDLDIYKKQKPYELWFTPEKGIPRTNVQWQEVTGITVHDMRGADVGFESTGFIWTRHTSKYLPDPLLNSVADESRKSRSELVKSYLEETAELVKAQLGADCVFVEDWRHRINTGKYAVDDGVFNNTSQDRNKTLMPALNAHLDDSAVGAQRRLHRLLSDEEIAKYNLQEYRIRMVNVWRPLVAVVEDSPLALCDIRTVQEEDLLPVDKVHSTHVNEACYIRHNAGQKWYSLADQTPQEPYIFLAWDSKKSGYCPGPPHVSFDNPTASEGATPRESIEVRVVAINRL</sequence>
<reference evidence="3" key="1">
    <citation type="journal article" date="2020" name="Stud. Mycol.">
        <title>101 Dothideomycetes genomes: a test case for predicting lifestyles and emergence of pathogens.</title>
        <authorList>
            <person name="Haridas S."/>
            <person name="Albert R."/>
            <person name="Binder M."/>
            <person name="Bloem J."/>
            <person name="Labutti K."/>
            <person name="Salamov A."/>
            <person name="Andreopoulos B."/>
            <person name="Baker S."/>
            <person name="Barry K."/>
            <person name="Bills G."/>
            <person name="Bluhm B."/>
            <person name="Cannon C."/>
            <person name="Castanera R."/>
            <person name="Culley D."/>
            <person name="Daum C."/>
            <person name="Ezra D."/>
            <person name="Gonzalez J."/>
            <person name="Henrissat B."/>
            <person name="Kuo A."/>
            <person name="Liang C."/>
            <person name="Lipzen A."/>
            <person name="Lutzoni F."/>
            <person name="Magnuson J."/>
            <person name="Mondo S."/>
            <person name="Nolan M."/>
            <person name="Ohm R."/>
            <person name="Pangilinan J."/>
            <person name="Park H.-J."/>
            <person name="Ramirez L."/>
            <person name="Alfaro M."/>
            <person name="Sun H."/>
            <person name="Tritt A."/>
            <person name="Yoshinaga Y."/>
            <person name="Zwiers L.-H."/>
            <person name="Turgeon B."/>
            <person name="Goodwin S."/>
            <person name="Spatafora J."/>
            <person name="Crous P."/>
            <person name="Grigoriev I."/>
        </authorList>
    </citation>
    <scope>NUCLEOTIDE SEQUENCE</scope>
    <source>
        <strain evidence="3">CBS 675.92</strain>
    </source>
</reference>
<dbReference type="PANTHER" id="PTHR34598">
    <property type="entry name" value="BLL6449 PROTEIN"/>
    <property type="match status" value="1"/>
</dbReference>
<accession>A0A6A5TQY0</accession>
<evidence type="ECO:0000256" key="1">
    <source>
        <dbReference type="ARBA" id="ARBA00023002"/>
    </source>
</evidence>
<dbReference type="InterPro" id="IPR044053">
    <property type="entry name" value="AsaB-like"/>
</dbReference>
<dbReference type="OrthoDB" id="412788at2759"/>
<comment type="similarity">
    <text evidence="2">Belongs to the asaB hydroxylase/desaturase family.</text>
</comment>
<dbReference type="EMBL" id="ML976997">
    <property type="protein sequence ID" value="KAF1954828.1"/>
    <property type="molecule type" value="Genomic_DNA"/>
</dbReference>
<dbReference type="NCBIfam" id="NF041278">
    <property type="entry name" value="CmcJ_NvfI_EfuI"/>
    <property type="match status" value="1"/>
</dbReference>